<comment type="function">
    <text evidence="1">May be required for disulfide bond formation in some proteins.</text>
</comment>
<dbReference type="AlphaFoldDB" id="A0A086XWJ0"/>
<keyword evidence="6" id="KW-0676">Redox-active center</keyword>
<dbReference type="InterPro" id="IPR006311">
    <property type="entry name" value="TAT_signal"/>
</dbReference>
<dbReference type="InterPro" id="IPR013766">
    <property type="entry name" value="Thioredoxin_domain"/>
</dbReference>
<evidence type="ECO:0000256" key="3">
    <source>
        <dbReference type="ARBA" id="ARBA00022729"/>
    </source>
</evidence>
<evidence type="ECO:0000256" key="5">
    <source>
        <dbReference type="ARBA" id="ARBA00023157"/>
    </source>
</evidence>
<keyword evidence="3" id="KW-0732">Signal</keyword>
<dbReference type="Gene3D" id="3.40.30.10">
    <property type="entry name" value="Glutaredoxin"/>
    <property type="match status" value="1"/>
</dbReference>
<dbReference type="STRING" id="195105.CN97_03470"/>
<comment type="caution">
    <text evidence="8">The sequence shown here is derived from an EMBL/GenBank/DDBJ whole genome shotgun (WGS) entry which is preliminary data.</text>
</comment>
<dbReference type="InterPro" id="IPR012336">
    <property type="entry name" value="Thioredoxin-like_fold"/>
</dbReference>
<gene>
    <name evidence="8" type="ORF">CN97_03470</name>
</gene>
<dbReference type="InterPro" id="IPR036249">
    <property type="entry name" value="Thioredoxin-like_sf"/>
</dbReference>
<dbReference type="eggNOG" id="COG1651">
    <property type="taxonomic scope" value="Bacteria"/>
</dbReference>
<accession>A0A086XWJ0</accession>
<dbReference type="PANTHER" id="PTHR13887:SF14">
    <property type="entry name" value="DISULFIDE BOND FORMATION PROTEIN D"/>
    <property type="match status" value="1"/>
</dbReference>
<keyword evidence="9" id="KW-1185">Reference proteome</keyword>
<name>A0A086XWJ0_9RHOB</name>
<dbReference type="Pfam" id="PF13462">
    <property type="entry name" value="Thioredoxin_4"/>
    <property type="match status" value="1"/>
</dbReference>
<organism evidence="8 9">
    <name type="scientific">Haematobacter massiliensis</name>
    <dbReference type="NCBI Taxonomy" id="195105"/>
    <lineage>
        <taxon>Bacteria</taxon>
        <taxon>Pseudomonadati</taxon>
        <taxon>Pseudomonadota</taxon>
        <taxon>Alphaproteobacteria</taxon>
        <taxon>Rhodobacterales</taxon>
        <taxon>Paracoccaceae</taxon>
        <taxon>Haematobacter</taxon>
    </lineage>
</organism>
<dbReference type="PROSITE" id="PS51352">
    <property type="entry name" value="THIOREDOXIN_2"/>
    <property type="match status" value="1"/>
</dbReference>
<proteinExistence type="inferred from homology"/>
<evidence type="ECO:0000259" key="7">
    <source>
        <dbReference type="PROSITE" id="PS51352"/>
    </source>
</evidence>
<protein>
    <submittedName>
        <fullName evidence="8">DSBA oxidoreductase</fullName>
    </submittedName>
</protein>
<feature type="domain" description="Thioredoxin" evidence="7">
    <location>
        <begin position="29"/>
        <end position="219"/>
    </location>
</feature>
<dbReference type="Proteomes" id="UP000028826">
    <property type="component" value="Unassembled WGS sequence"/>
</dbReference>
<dbReference type="EMBL" id="JGYG01000016">
    <property type="protein sequence ID" value="KFI26390.1"/>
    <property type="molecule type" value="Genomic_DNA"/>
</dbReference>
<dbReference type="GO" id="GO:0016491">
    <property type="term" value="F:oxidoreductase activity"/>
    <property type="evidence" value="ECO:0007669"/>
    <property type="project" value="UniProtKB-KW"/>
</dbReference>
<dbReference type="RefSeq" id="WP_035714079.1">
    <property type="nucleotide sequence ID" value="NZ_JGYG01000016.1"/>
</dbReference>
<evidence type="ECO:0000256" key="2">
    <source>
        <dbReference type="ARBA" id="ARBA00005791"/>
    </source>
</evidence>
<dbReference type="PANTHER" id="PTHR13887">
    <property type="entry name" value="GLUTATHIONE S-TRANSFERASE KAPPA"/>
    <property type="match status" value="1"/>
</dbReference>
<keyword evidence="5" id="KW-1015">Disulfide bond</keyword>
<evidence type="ECO:0000256" key="1">
    <source>
        <dbReference type="ARBA" id="ARBA00003565"/>
    </source>
</evidence>
<evidence type="ECO:0000313" key="8">
    <source>
        <dbReference type="EMBL" id="KFI26390.1"/>
    </source>
</evidence>
<dbReference type="SUPFAM" id="SSF52833">
    <property type="entry name" value="Thioredoxin-like"/>
    <property type="match status" value="1"/>
</dbReference>
<evidence type="ECO:0000256" key="4">
    <source>
        <dbReference type="ARBA" id="ARBA00023002"/>
    </source>
</evidence>
<dbReference type="PROSITE" id="PS51318">
    <property type="entry name" value="TAT"/>
    <property type="match status" value="1"/>
</dbReference>
<dbReference type="OrthoDB" id="9780340at2"/>
<sequence>MNRRTVLIGASALGLAAFGGGAVFLTRRREAEAQADAATAPAVDDSLLVRAHSPILGPVDAPVTLVEFFDPSCEACRAFHPIIAEIRRQFPTQIRVVLRYTLFHKGSDEAARILEVARMQGKFEQVLDAIFEKQPEWALHDGPDMKIAWQAAGAVGLDLAKAETDKMFPGITATINQDMADVEALGVNQTPTFYLQGKKLEIVSGEKFFEDVRLAIEGT</sequence>
<evidence type="ECO:0000313" key="9">
    <source>
        <dbReference type="Proteomes" id="UP000028826"/>
    </source>
</evidence>
<comment type="similarity">
    <text evidence="2">Belongs to the thioredoxin family. DsbA subfamily.</text>
</comment>
<reference evidence="8 9" key="1">
    <citation type="submission" date="2014-03" db="EMBL/GenBank/DDBJ databases">
        <title>Genome of Haematobacter massiliensis CCUG 47968.</title>
        <authorList>
            <person name="Wang D."/>
            <person name="Wang G."/>
        </authorList>
    </citation>
    <scope>NUCLEOTIDE SEQUENCE [LARGE SCALE GENOMIC DNA]</scope>
    <source>
        <strain evidence="8 9">CCUG 47968</strain>
    </source>
</reference>
<keyword evidence="4" id="KW-0560">Oxidoreductase</keyword>
<evidence type="ECO:0000256" key="6">
    <source>
        <dbReference type="ARBA" id="ARBA00023284"/>
    </source>
</evidence>